<dbReference type="Gene3D" id="1.10.260.40">
    <property type="entry name" value="lambda repressor-like DNA-binding domains"/>
    <property type="match status" value="1"/>
</dbReference>
<dbReference type="InterPro" id="IPR001387">
    <property type="entry name" value="Cro/C1-type_HTH"/>
</dbReference>
<reference evidence="2" key="1">
    <citation type="journal article" date="2012" name="Science">
        <title>Fermentation, hydrogen, and sulfur metabolism in multiple uncultivated bacterial phyla.</title>
        <authorList>
            <person name="Wrighton K.C."/>
            <person name="Thomas B.C."/>
            <person name="Sharon I."/>
            <person name="Miller C.S."/>
            <person name="Castelle C.J."/>
            <person name="VerBerkmoes N.C."/>
            <person name="Wilkins M.J."/>
            <person name="Hettich R.L."/>
            <person name="Lipton M.S."/>
            <person name="Williams K.H."/>
            <person name="Long P.E."/>
            <person name="Banfield J.F."/>
        </authorList>
    </citation>
    <scope>NUCLEOTIDE SEQUENCE [LARGE SCALE GENOMIC DNA]</scope>
</reference>
<sequence length="74" mass="9133">MFNIPYMIRIKIAELVKEKWISLYRFANDCGITYNQLYSIAKWKTKRVEFKTIEIFCEHLNCEPWDLFEYTKEK</sequence>
<dbReference type="Pfam" id="PF13443">
    <property type="entry name" value="HTH_26"/>
    <property type="match status" value="1"/>
</dbReference>
<dbReference type="SUPFAM" id="SSF47413">
    <property type="entry name" value="lambda repressor-like DNA-binding domains"/>
    <property type="match status" value="1"/>
</dbReference>
<dbReference type="GO" id="GO:0003677">
    <property type="term" value="F:DNA binding"/>
    <property type="evidence" value="ECO:0007669"/>
    <property type="project" value="InterPro"/>
</dbReference>
<evidence type="ECO:0000259" key="1">
    <source>
        <dbReference type="Pfam" id="PF13443"/>
    </source>
</evidence>
<dbReference type="InterPro" id="IPR010982">
    <property type="entry name" value="Lambda_DNA-bd_dom_sf"/>
</dbReference>
<proteinExistence type="predicted"/>
<feature type="domain" description="HTH cro/C1-type" evidence="1">
    <location>
        <begin position="11"/>
        <end position="73"/>
    </location>
</feature>
<comment type="caution">
    <text evidence="2">The sequence shown here is derived from an EMBL/GenBank/DDBJ whole genome shotgun (WGS) entry which is preliminary data.</text>
</comment>
<name>K1ZJ51_9BACT</name>
<dbReference type="PANTHER" id="PTHR37301">
    <property type="entry name" value="DNA-BINDING PROTEIN-RELATED"/>
    <property type="match status" value="1"/>
</dbReference>
<dbReference type="PANTHER" id="PTHR37301:SF1">
    <property type="entry name" value="DNA-BINDING PROTEIN"/>
    <property type="match status" value="1"/>
</dbReference>
<protein>
    <recommendedName>
        <fullName evidence="1">HTH cro/C1-type domain-containing protein</fullName>
    </recommendedName>
</protein>
<accession>K1ZJ51</accession>
<organism evidence="2">
    <name type="scientific">uncultured bacterium</name>
    <name type="common">gcode 4</name>
    <dbReference type="NCBI Taxonomy" id="1234023"/>
    <lineage>
        <taxon>Bacteria</taxon>
        <taxon>environmental samples</taxon>
    </lineage>
</organism>
<evidence type="ECO:0000313" key="2">
    <source>
        <dbReference type="EMBL" id="EKD44448.1"/>
    </source>
</evidence>
<dbReference type="AlphaFoldDB" id="K1ZJ51"/>
<gene>
    <name evidence="2" type="ORF">ACD_71C00130G0010</name>
</gene>
<dbReference type="EMBL" id="AMFJ01028861">
    <property type="protein sequence ID" value="EKD44448.1"/>
    <property type="molecule type" value="Genomic_DNA"/>
</dbReference>